<feature type="coiled-coil region" evidence="4">
    <location>
        <begin position="219"/>
        <end position="250"/>
    </location>
</feature>
<dbReference type="InterPro" id="IPR027434">
    <property type="entry name" value="Homing_endonucl"/>
</dbReference>
<evidence type="ECO:0000256" key="2">
    <source>
        <dbReference type="ARBA" id="ARBA00022840"/>
    </source>
</evidence>
<dbReference type="Pfam" id="PF00004">
    <property type="entry name" value="AAA"/>
    <property type="match status" value="1"/>
</dbReference>
<dbReference type="InterPro" id="IPR036844">
    <property type="entry name" value="Hint_dom_sf"/>
</dbReference>
<sequence>MLGIITQRYKNNSILVGEAGTGKTAIVEGLAQLLAIGAVPDSIKGFDLWELDIPALSNKDISDGGYHFRIKKIIEEVKEAKNIILFVDETHVILDKESELDAGDLIKPALARGELRMIGSTTDWEFHKYIEQDKALVRRFQKCTIQELNRESTIRILKSRKRALEAFHGVTISTKAIDAAVDLSIRYLPSRRNPDKSIDVLDKACALTRLSIDSMPKELKLLQGEINTLLSDYELEENQEEKTLLEKEIELKKPHYDNLVKEWEDQKAVLDFLGKIRMELSKIENSLAVYDKKDVVDQNDINEVDALNSRRETLEGQAAQLKDAFYSKANLMIKDVVDVDEIQKTIESTTGIPVSDLTQSELDRLKTMDIKLKRRVIGQDHAIKTVSYAIKRSRLGVSKTDQPIGAFIFLGPSGVGKSLSVHEPIATPDRGYVKMGHLKVGDKVFDKNGKPTKIEGVFPQGDREFRTIILEDGRKLNADLDHLFSIRIGRSKKLQTLPVKEIIGLLEQGKKVCIPTSNAIEYYSGSMDDVESLYFAVGKHTKQITNAIKFTKLNQRIDVLRGAFDHYGKFDKDRFLFQAEGNEQLVSDIRELLFSVGVQNRIVSKDTIEILYKDKDEVFNLIGSKKLRDQASISLTHKGKLKDPGFVQVKEISKSSFVEEAVCILVDNEEHLFLAGRDLVVTHNTELVKALAEVQFGSEMNMKRFDCGELKSISAVSRLIGAPPGEDKLDTGGEMTEYVKKNPYSLLLFDEAEKAHPGIFDVLLSVLDDGRLADSRGDMVDFTNTIIIFTSNIAAQTILRGQDLKTGELPPEVISVVNAQLRNPDPEKGGKGFKPEFINRIDSNVIFYSLKRADLEKIANIKLMALKKRLSKNRNIKIVYGRKIAETFKDESNPQVDVAWLLSSQYKLPIEELDLGGRPIDRLIVKEVEDPLTELLLEDGVPDGSFILVEATYPHGSKIYIDEEGAQRPVPPIVKLSVISEEEYNQKIVLDPVEAQFK</sequence>
<accession>A0A930DZC8</accession>
<name>A0A930DZC8_9FIRM</name>
<dbReference type="AlphaFoldDB" id="A0A930DZC8"/>
<dbReference type="Pfam" id="PF07724">
    <property type="entry name" value="AAA_2"/>
    <property type="match status" value="1"/>
</dbReference>
<evidence type="ECO:0000259" key="5">
    <source>
        <dbReference type="SMART" id="SM00306"/>
    </source>
</evidence>
<dbReference type="CDD" id="cd00009">
    <property type="entry name" value="AAA"/>
    <property type="match status" value="1"/>
</dbReference>
<dbReference type="SMART" id="SM01086">
    <property type="entry name" value="ClpB_D2-small"/>
    <property type="match status" value="1"/>
</dbReference>
<evidence type="ECO:0000256" key="4">
    <source>
        <dbReference type="SAM" id="Coils"/>
    </source>
</evidence>
<dbReference type="EMBL" id="JABZRE010000001">
    <property type="protein sequence ID" value="MBF1306228.1"/>
    <property type="molecule type" value="Genomic_DNA"/>
</dbReference>
<dbReference type="SMART" id="SM00382">
    <property type="entry name" value="AAA"/>
    <property type="match status" value="2"/>
</dbReference>
<dbReference type="PANTHER" id="PTHR11638">
    <property type="entry name" value="ATP-DEPENDENT CLP PROTEASE"/>
    <property type="match status" value="1"/>
</dbReference>
<dbReference type="GO" id="GO:0016887">
    <property type="term" value="F:ATP hydrolysis activity"/>
    <property type="evidence" value="ECO:0007669"/>
    <property type="project" value="InterPro"/>
</dbReference>
<keyword evidence="4" id="KW-0175">Coiled coil</keyword>
<gene>
    <name evidence="8" type="ORF">HXM94_00375</name>
</gene>
<dbReference type="Gene3D" id="1.10.8.60">
    <property type="match status" value="1"/>
</dbReference>
<dbReference type="SUPFAM" id="SSF51294">
    <property type="entry name" value="Hedgehog/intein (Hint) domain"/>
    <property type="match status" value="1"/>
</dbReference>
<evidence type="ECO:0000259" key="6">
    <source>
        <dbReference type="SMART" id="SM00382"/>
    </source>
</evidence>
<evidence type="ECO:0000259" key="7">
    <source>
        <dbReference type="SMART" id="SM01086"/>
    </source>
</evidence>
<keyword evidence="2" id="KW-0067">ATP-binding</keyword>
<evidence type="ECO:0000313" key="9">
    <source>
        <dbReference type="Proteomes" id="UP000758611"/>
    </source>
</evidence>
<dbReference type="Pfam" id="PF17871">
    <property type="entry name" value="AAA_lid_9"/>
    <property type="match status" value="1"/>
</dbReference>
<feature type="domain" description="AAA+ ATPase" evidence="6">
    <location>
        <begin position="9"/>
        <end position="150"/>
    </location>
</feature>
<reference evidence="8" key="1">
    <citation type="submission" date="2020-04" db="EMBL/GenBank/DDBJ databases">
        <title>Deep metagenomics examines the oral microbiome during advanced dental caries in children, revealing novel taxa and co-occurrences with host molecules.</title>
        <authorList>
            <person name="Baker J.L."/>
            <person name="Morton J.T."/>
            <person name="Dinis M."/>
            <person name="Alvarez R."/>
            <person name="Tran N.C."/>
            <person name="Knight R."/>
            <person name="Edlund A."/>
        </authorList>
    </citation>
    <scope>NUCLEOTIDE SEQUENCE</scope>
    <source>
        <strain evidence="8">JCVI_23_bin.11</strain>
    </source>
</reference>
<feature type="domain" description="Clp ATPase C-terminal" evidence="7">
    <location>
        <begin position="850"/>
        <end position="961"/>
    </location>
</feature>
<dbReference type="SUPFAM" id="SSF52540">
    <property type="entry name" value="P-loop containing nucleoside triphosphate hydrolases"/>
    <property type="match status" value="3"/>
</dbReference>
<dbReference type="GO" id="GO:0034605">
    <property type="term" value="P:cellular response to heat"/>
    <property type="evidence" value="ECO:0007669"/>
    <property type="project" value="TreeGrafter"/>
</dbReference>
<dbReference type="InterPro" id="IPR041546">
    <property type="entry name" value="ClpA/ClpB_AAA_lid"/>
</dbReference>
<feature type="domain" description="AAA+ ATPase" evidence="6">
    <location>
        <begin position="403"/>
        <end position="827"/>
    </location>
</feature>
<dbReference type="InterPro" id="IPR003587">
    <property type="entry name" value="Hint_dom_N"/>
</dbReference>
<dbReference type="Gene3D" id="3.10.28.10">
    <property type="entry name" value="Homing endonucleases"/>
    <property type="match status" value="1"/>
</dbReference>
<proteinExistence type="predicted"/>
<dbReference type="GO" id="GO:0005737">
    <property type="term" value="C:cytoplasm"/>
    <property type="evidence" value="ECO:0007669"/>
    <property type="project" value="TreeGrafter"/>
</dbReference>
<dbReference type="InterPro" id="IPR027417">
    <property type="entry name" value="P-loop_NTPase"/>
</dbReference>
<dbReference type="InterPro" id="IPR003959">
    <property type="entry name" value="ATPase_AAA_core"/>
</dbReference>
<organism evidence="8 9">
    <name type="scientific">Parvimonas micra</name>
    <dbReference type="NCBI Taxonomy" id="33033"/>
    <lineage>
        <taxon>Bacteria</taxon>
        <taxon>Bacillati</taxon>
        <taxon>Bacillota</taxon>
        <taxon>Tissierellia</taxon>
        <taxon>Tissierellales</taxon>
        <taxon>Peptoniphilaceae</taxon>
        <taxon>Parvimonas</taxon>
    </lineage>
</organism>
<evidence type="ECO:0000256" key="1">
    <source>
        <dbReference type="ARBA" id="ARBA00022741"/>
    </source>
</evidence>
<keyword evidence="3" id="KW-0143">Chaperone</keyword>
<keyword evidence="1" id="KW-0547">Nucleotide-binding</keyword>
<evidence type="ECO:0000256" key="3">
    <source>
        <dbReference type="ARBA" id="ARBA00023186"/>
    </source>
</evidence>
<dbReference type="InterPro" id="IPR019489">
    <property type="entry name" value="Clp_ATPase_C"/>
</dbReference>
<dbReference type="PANTHER" id="PTHR11638:SF188">
    <property type="entry name" value="ATP-DEPENDENT CLP PROTEASE ATP-BINDING SUBUNIT CLPL"/>
    <property type="match status" value="1"/>
</dbReference>
<dbReference type="GO" id="GO:0005524">
    <property type="term" value="F:ATP binding"/>
    <property type="evidence" value="ECO:0007669"/>
    <property type="project" value="UniProtKB-KW"/>
</dbReference>
<protein>
    <submittedName>
        <fullName evidence="8">AAA family ATPase</fullName>
    </submittedName>
</protein>
<dbReference type="Gene3D" id="3.40.50.300">
    <property type="entry name" value="P-loop containing nucleotide triphosphate hydrolases"/>
    <property type="match status" value="4"/>
</dbReference>
<feature type="domain" description="Hint" evidence="5">
    <location>
        <begin position="416"/>
        <end position="507"/>
    </location>
</feature>
<dbReference type="SMART" id="SM00306">
    <property type="entry name" value="HintN"/>
    <property type="match status" value="1"/>
</dbReference>
<dbReference type="InterPro" id="IPR050130">
    <property type="entry name" value="ClpA_ClpB"/>
</dbReference>
<dbReference type="InterPro" id="IPR003593">
    <property type="entry name" value="AAA+_ATPase"/>
</dbReference>
<dbReference type="Proteomes" id="UP000758611">
    <property type="component" value="Unassembled WGS sequence"/>
</dbReference>
<evidence type="ECO:0000313" key="8">
    <source>
        <dbReference type="EMBL" id="MBF1306228.1"/>
    </source>
</evidence>
<comment type="caution">
    <text evidence="8">The sequence shown here is derived from an EMBL/GenBank/DDBJ whole genome shotgun (WGS) entry which is preliminary data.</text>
</comment>